<feature type="transmembrane region" description="Helical" evidence="5">
    <location>
        <begin position="227"/>
        <end position="245"/>
    </location>
</feature>
<feature type="transmembrane region" description="Helical" evidence="5">
    <location>
        <begin position="97"/>
        <end position="118"/>
    </location>
</feature>
<sequence>MNKLIVNFQKNCNSITMFAYLLNVILITLLYNNPIVLVGICVSLIAMVVLTRPEKVKSYLKFAGIIFFITVLFNLILNQRGSNLLFEIPFLKVTTESLMNAVVLGISFVNLLWAFYLYDSLIRIKTVFELLANLFKSIAIIFILTVKFIPEIIQIYTETKTVSRFRTQHQSNEQGLLKRIKRTVGLNEIVLNKAIASFMNVSDTLILKGYEQRRRNLGYVEFKRFDVIILILGLLSVIFNISMSVQHLGKINFGSANLKVSTDGVALILVINCLFILLPFLTGGVNYLWWKFYGSKTTVSDTITAKNYR</sequence>
<keyword evidence="7" id="KW-1185">Reference proteome</keyword>
<evidence type="ECO:0000313" key="6">
    <source>
        <dbReference type="EMBL" id="ALB28555.1"/>
    </source>
</evidence>
<dbReference type="GO" id="GO:0005886">
    <property type="term" value="C:plasma membrane"/>
    <property type="evidence" value="ECO:0007669"/>
    <property type="project" value="UniProtKB-ARBA"/>
</dbReference>
<evidence type="ECO:0000256" key="2">
    <source>
        <dbReference type="ARBA" id="ARBA00022692"/>
    </source>
</evidence>
<evidence type="ECO:0000256" key="1">
    <source>
        <dbReference type="ARBA" id="ARBA00004141"/>
    </source>
</evidence>
<dbReference type="Pfam" id="PF02361">
    <property type="entry name" value="CbiQ"/>
    <property type="match status" value="1"/>
</dbReference>
<evidence type="ECO:0000313" key="7">
    <source>
        <dbReference type="Proteomes" id="UP000061546"/>
    </source>
</evidence>
<dbReference type="STRING" id="1074467.JP39_03815"/>
<dbReference type="OrthoDB" id="2272215at2"/>
<keyword evidence="2 5" id="KW-0812">Transmembrane</keyword>
<feature type="transmembrane region" description="Helical" evidence="5">
    <location>
        <begin position="35"/>
        <end position="52"/>
    </location>
</feature>
<dbReference type="AlphaFoldDB" id="A0A0K2LBC3"/>
<dbReference type="EMBL" id="CP012559">
    <property type="protein sequence ID" value="ALB28555.1"/>
    <property type="molecule type" value="Genomic_DNA"/>
</dbReference>
<dbReference type="Proteomes" id="UP000061546">
    <property type="component" value="Chromosome"/>
</dbReference>
<protein>
    <recommendedName>
        <fullName evidence="8">Cobalt ABC transporter permease</fullName>
    </recommendedName>
</protein>
<feature type="transmembrane region" description="Helical" evidence="5">
    <location>
        <begin position="130"/>
        <end position="149"/>
    </location>
</feature>
<dbReference type="InterPro" id="IPR003339">
    <property type="entry name" value="ABC/ECF_trnsptr_transmembrane"/>
</dbReference>
<comment type="subcellular location">
    <subcellularLocation>
        <location evidence="1">Membrane</location>
        <topology evidence="1">Multi-pass membrane protein</topology>
    </subcellularLocation>
</comment>
<feature type="transmembrane region" description="Helical" evidence="5">
    <location>
        <begin position="265"/>
        <end position="290"/>
    </location>
</feature>
<evidence type="ECO:0008006" key="8">
    <source>
        <dbReference type="Google" id="ProtNLM"/>
    </source>
</evidence>
<keyword evidence="3 5" id="KW-1133">Transmembrane helix</keyword>
<reference evidence="6 7" key="1">
    <citation type="submission" date="2015-08" db="EMBL/GenBank/DDBJ databases">
        <title>Genomic sequence of Lactobacillus heilongjiangensis DSM 28069, isolated from Chinese traditional pickle.</title>
        <authorList>
            <person name="Jiang X."/>
            <person name="Zheng B."/>
            <person name="Cheng H."/>
        </authorList>
    </citation>
    <scope>NUCLEOTIDE SEQUENCE [LARGE SCALE GENOMIC DNA]</scope>
    <source>
        <strain evidence="6 7">DSM 28069</strain>
    </source>
</reference>
<proteinExistence type="predicted"/>
<name>A0A0K2LBC3_9LACO</name>
<evidence type="ECO:0000256" key="4">
    <source>
        <dbReference type="ARBA" id="ARBA00023136"/>
    </source>
</evidence>
<dbReference type="KEGG" id="lhi:JP39_03815"/>
<keyword evidence="4 5" id="KW-0472">Membrane</keyword>
<evidence type="ECO:0000256" key="5">
    <source>
        <dbReference type="SAM" id="Phobius"/>
    </source>
</evidence>
<feature type="transmembrane region" description="Helical" evidence="5">
    <location>
        <begin position="59"/>
        <end position="77"/>
    </location>
</feature>
<accession>A0A0K2LBC3</accession>
<gene>
    <name evidence="6" type="ORF">JP39_03815</name>
</gene>
<dbReference type="CDD" id="cd16914">
    <property type="entry name" value="EcfT"/>
    <property type="match status" value="1"/>
</dbReference>
<organism evidence="6 7">
    <name type="scientific">Companilactobacillus heilongjiangensis</name>
    <dbReference type="NCBI Taxonomy" id="1074467"/>
    <lineage>
        <taxon>Bacteria</taxon>
        <taxon>Bacillati</taxon>
        <taxon>Bacillota</taxon>
        <taxon>Bacilli</taxon>
        <taxon>Lactobacillales</taxon>
        <taxon>Lactobacillaceae</taxon>
        <taxon>Companilactobacillus</taxon>
    </lineage>
</organism>
<evidence type="ECO:0000256" key="3">
    <source>
        <dbReference type="ARBA" id="ARBA00022989"/>
    </source>
</evidence>
<dbReference type="RefSeq" id="WP_041499227.1">
    <property type="nucleotide sequence ID" value="NZ_BJDV01000008.1"/>
</dbReference>